<dbReference type="Gene3D" id="1.20.120.350">
    <property type="entry name" value="Voltage-gated potassium channels. Chain C"/>
    <property type="match status" value="1"/>
</dbReference>
<dbReference type="AlphaFoldDB" id="A0A0A9X444"/>
<comment type="subcellular location">
    <subcellularLocation>
        <location evidence="1">Membrane</location>
        <topology evidence="1">Multi-pass membrane protein</topology>
    </subcellularLocation>
</comment>
<reference evidence="7" key="2">
    <citation type="submission" date="2014-07" db="EMBL/GenBank/DDBJ databases">
        <authorList>
            <person name="Hull J."/>
        </authorList>
    </citation>
    <scope>NUCLEOTIDE SEQUENCE</scope>
</reference>
<dbReference type="InterPro" id="IPR000595">
    <property type="entry name" value="cNMP-bd_dom"/>
</dbReference>
<feature type="transmembrane region" description="Helical" evidence="6">
    <location>
        <begin position="129"/>
        <end position="153"/>
    </location>
</feature>
<dbReference type="GO" id="GO:0016020">
    <property type="term" value="C:membrane"/>
    <property type="evidence" value="ECO:0007669"/>
    <property type="project" value="UniProtKB-SubCell"/>
</dbReference>
<evidence type="ECO:0000313" key="7">
    <source>
        <dbReference type="EMBL" id="JAG14431.1"/>
    </source>
</evidence>
<feature type="transmembrane region" description="Helical" evidence="6">
    <location>
        <begin position="393"/>
        <end position="417"/>
    </location>
</feature>
<dbReference type="EMBL" id="GBHO01029173">
    <property type="protein sequence ID" value="JAG14431.1"/>
    <property type="molecule type" value="Transcribed_RNA"/>
</dbReference>
<evidence type="ECO:0000256" key="3">
    <source>
        <dbReference type="ARBA" id="ARBA00022989"/>
    </source>
</evidence>
<feature type="transmembrane region" description="Helical" evidence="6">
    <location>
        <begin position="352"/>
        <end position="372"/>
    </location>
</feature>
<keyword evidence="4 6" id="KW-0472">Membrane</keyword>
<feature type="compositionally biased region" description="Low complexity" evidence="5">
    <location>
        <begin position="1026"/>
        <end position="1043"/>
    </location>
</feature>
<keyword evidence="3 6" id="KW-1133">Transmembrane helix</keyword>
<dbReference type="SUPFAM" id="SSF51206">
    <property type="entry name" value="cAMP-binding domain-like"/>
    <property type="match status" value="1"/>
</dbReference>
<dbReference type="CDD" id="cd00038">
    <property type="entry name" value="CAP_ED"/>
    <property type="match status" value="1"/>
</dbReference>
<dbReference type="InterPro" id="IPR027359">
    <property type="entry name" value="Volt_channel_dom_sf"/>
</dbReference>
<name>A0A0A9X444_LYGHE</name>
<evidence type="ECO:0000256" key="1">
    <source>
        <dbReference type="ARBA" id="ARBA00004141"/>
    </source>
</evidence>
<proteinExistence type="predicted"/>
<dbReference type="InterPro" id="IPR014710">
    <property type="entry name" value="RmlC-like_jellyroll"/>
</dbReference>
<feature type="transmembrane region" description="Helical" evidence="6">
    <location>
        <begin position="458"/>
        <end position="481"/>
    </location>
</feature>
<protein>
    <submittedName>
        <fullName evidence="7">Sodium/hydrogen exchanger 10</fullName>
    </submittedName>
</protein>
<feature type="transmembrane region" description="Helical" evidence="6">
    <location>
        <begin position="29"/>
        <end position="45"/>
    </location>
</feature>
<feature type="compositionally biased region" description="Polar residues" evidence="5">
    <location>
        <begin position="1089"/>
        <end position="1103"/>
    </location>
</feature>
<evidence type="ECO:0000256" key="6">
    <source>
        <dbReference type="SAM" id="Phobius"/>
    </source>
</evidence>
<dbReference type="InterPro" id="IPR018490">
    <property type="entry name" value="cNMP-bd_dom_sf"/>
</dbReference>
<evidence type="ECO:0000256" key="4">
    <source>
        <dbReference type="ARBA" id="ARBA00023136"/>
    </source>
</evidence>
<sequence length="1103" mass="125565">MEFVWEPVKIKFNNKTAAFYQNTHDFEDFLGSMMVFSYCGLWIGLSPDKFGYFDTSYVFIVFCTSLITRMITFVIIHRTVSKINLQVNWKHLTIAVQSPARGALLLSYTLKYIVNDKFSFGRMMLVDNVILVCLSYIVNLALMGPVLGMIGMYDLTRAKIVNMNLAVSQVNECRTRAIQALKVDRVIADANWIVVEESTVLQHPYKKNAHAILEEEDEDFERKGQSRIVYCGECGAKGTAPLSKQEMEDVALDIKHRILKAQRVSFYRQHDNGTLSRHGVKVLSNLVEKVLVRDDPVLTAKDLKIQREGTARMQCLKKVFRHLFTVTSKKHAFIPTFWIRAFCFRFCTSRKYQITMACFSMIDLIFLLRLLHLHYGKYVDSQAEAKFLQVLDILFFSLFFFEFIVEVLGIGVVQYFYSPVNQVEFSCSCVIRTIELGMFINICEESDKFEDILQSDEIIFFLKTLLILRCTRVYIFILALIPKILNLVDKKMDEDLIKSYDIGKAYLITQEQVMKFLGHLVTNEEVFTSVSRVLESDRLIVAKELGLITFDRTTIATTNKTAHAIRNVVNSMTDCINSMKEEEYLDPLETTVLVGALEKVKNRARSLNLIEPLEPHLILTEIPWLKNDNSTLNFFLKHARVSSYCQDEMIINSGDDPCGLLIIIEGLAKVTYVPTVVSNDLNVKYGVLPNYDFFINLRFQLPQEEYITTNAVIGEIGIVTGRKYNMRVVCETSVHLMWFPMKILRAVIHEAGNHIVFQSALWKSIGIKIAVNLLQDCSQFRGWSREKLFMYLQGGVVPYLTGVTSVYIGDYVSDVILIEGIAMDQATRLLFVAPYYIPRTVASLLLPGSPMLDIKTNYATRLFIVPNFHSDAEDVSGADGLFKEYIQALERESGEKDNVGRSSSKILGRDAAECKKTHGRSKMSAYTRKVLKAQKKTLKAIRFMEYIPTVNGPIERNLTSTTFLMADKKRLISQAIYPKTRYYDPSFGYVGDVAENSEIREMKGAEEEEEDDRKSRRSGVPKRSTSRNLSSIGSISSSRSRTTVDMGSMGGKTHVEIHVIESSEDEIEKYESKDAQTSVQMAPKRKTSPSKTSVHSSLDITPN</sequence>
<keyword evidence="2 6" id="KW-0812">Transmembrane</keyword>
<evidence type="ECO:0000256" key="5">
    <source>
        <dbReference type="SAM" id="MobiDB-lite"/>
    </source>
</evidence>
<evidence type="ECO:0000256" key="2">
    <source>
        <dbReference type="ARBA" id="ARBA00022692"/>
    </source>
</evidence>
<organism evidence="7">
    <name type="scientific">Lygus hesperus</name>
    <name type="common">Western plant bug</name>
    <dbReference type="NCBI Taxonomy" id="30085"/>
    <lineage>
        <taxon>Eukaryota</taxon>
        <taxon>Metazoa</taxon>
        <taxon>Ecdysozoa</taxon>
        <taxon>Arthropoda</taxon>
        <taxon>Hexapoda</taxon>
        <taxon>Insecta</taxon>
        <taxon>Pterygota</taxon>
        <taxon>Neoptera</taxon>
        <taxon>Paraneoptera</taxon>
        <taxon>Hemiptera</taxon>
        <taxon>Heteroptera</taxon>
        <taxon>Panheteroptera</taxon>
        <taxon>Cimicomorpha</taxon>
        <taxon>Miridae</taxon>
        <taxon>Mirini</taxon>
        <taxon>Lygus</taxon>
    </lineage>
</organism>
<dbReference type="Gene3D" id="2.60.120.10">
    <property type="entry name" value="Jelly Rolls"/>
    <property type="match status" value="1"/>
</dbReference>
<feature type="region of interest" description="Disordered" evidence="5">
    <location>
        <begin position="1000"/>
        <end position="1103"/>
    </location>
</feature>
<accession>A0A0A9X444</accession>
<reference evidence="7" key="1">
    <citation type="journal article" date="2014" name="PLoS ONE">
        <title>Transcriptome-Based Identification of ABC Transporters in the Western Tarnished Plant Bug Lygus hesperus.</title>
        <authorList>
            <person name="Hull J.J."/>
            <person name="Chaney K."/>
            <person name="Geib S.M."/>
            <person name="Fabrick J.A."/>
            <person name="Brent C.S."/>
            <person name="Walsh D."/>
            <person name="Lavine L.C."/>
        </authorList>
    </citation>
    <scope>NUCLEOTIDE SEQUENCE</scope>
</reference>
<gene>
    <name evidence="7" type="primary">SLC9A10_7</name>
    <name evidence="7" type="ORF">CM83_1990</name>
</gene>
<feature type="transmembrane region" description="Helical" evidence="6">
    <location>
        <begin position="57"/>
        <end position="76"/>
    </location>
</feature>